<dbReference type="AlphaFoldDB" id="A0A834C1V1"/>
<proteinExistence type="predicted"/>
<evidence type="ECO:0000313" key="3">
    <source>
        <dbReference type="Proteomes" id="UP000646548"/>
    </source>
</evidence>
<comment type="caution">
    <text evidence="2">The sequence shown here is derived from an EMBL/GenBank/DDBJ whole genome shotgun (WGS) entry which is preliminary data.</text>
</comment>
<protein>
    <submittedName>
        <fullName evidence="2">Uncharacterized protein</fullName>
    </submittedName>
</protein>
<reference evidence="2" key="1">
    <citation type="journal article" name="BMC Genomics">
        <title>Long-read sequencing and de novo genome assembly of marine medaka (Oryzias melastigma).</title>
        <authorList>
            <person name="Liang P."/>
            <person name="Saqib H.S.A."/>
            <person name="Ni X."/>
            <person name="Shen Y."/>
        </authorList>
    </citation>
    <scope>NUCLEOTIDE SEQUENCE</scope>
    <source>
        <strain evidence="2">Bigg-433</strain>
    </source>
</reference>
<organism evidence="2 3">
    <name type="scientific">Oryzias melastigma</name>
    <name type="common">Marine medaka</name>
    <dbReference type="NCBI Taxonomy" id="30732"/>
    <lineage>
        <taxon>Eukaryota</taxon>
        <taxon>Metazoa</taxon>
        <taxon>Chordata</taxon>
        <taxon>Craniata</taxon>
        <taxon>Vertebrata</taxon>
        <taxon>Euteleostomi</taxon>
        <taxon>Actinopterygii</taxon>
        <taxon>Neopterygii</taxon>
        <taxon>Teleostei</taxon>
        <taxon>Neoteleostei</taxon>
        <taxon>Acanthomorphata</taxon>
        <taxon>Ovalentaria</taxon>
        <taxon>Atherinomorphae</taxon>
        <taxon>Beloniformes</taxon>
        <taxon>Adrianichthyidae</taxon>
        <taxon>Oryziinae</taxon>
        <taxon>Oryzias</taxon>
    </lineage>
</organism>
<accession>A0A834C1V1</accession>
<name>A0A834C1V1_ORYME</name>
<gene>
    <name evidence="2" type="ORF">FQA47_021425</name>
</gene>
<dbReference type="EMBL" id="WKFB01000500">
    <property type="protein sequence ID" value="KAF6721195.1"/>
    <property type="molecule type" value="Genomic_DNA"/>
</dbReference>
<feature type="compositionally biased region" description="Low complexity" evidence="1">
    <location>
        <begin position="51"/>
        <end position="72"/>
    </location>
</feature>
<feature type="region of interest" description="Disordered" evidence="1">
    <location>
        <begin position="1"/>
        <end position="91"/>
    </location>
</feature>
<sequence length="114" mass="12838">MPDSDAERRTVRGRKRDRDKGRSRGREERKSRSEERQRRANTSWGRPTQESGDSLSDVSLSDVSTSAASISGLSVATRETGRPRAEALPGFWLKPSEQRLVQFAPENRQPRSPS</sequence>
<feature type="compositionally biased region" description="Polar residues" evidence="1">
    <location>
        <begin position="40"/>
        <end position="50"/>
    </location>
</feature>
<evidence type="ECO:0000313" key="2">
    <source>
        <dbReference type="EMBL" id="KAF6721195.1"/>
    </source>
</evidence>
<dbReference type="Proteomes" id="UP000646548">
    <property type="component" value="Unassembled WGS sequence"/>
</dbReference>
<feature type="compositionally biased region" description="Basic and acidic residues" evidence="1">
    <location>
        <begin position="1"/>
        <end position="38"/>
    </location>
</feature>
<evidence type="ECO:0000256" key="1">
    <source>
        <dbReference type="SAM" id="MobiDB-lite"/>
    </source>
</evidence>